<dbReference type="Proteomes" id="UP000078559">
    <property type="component" value="Chromosome 4"/>
</dbReference>
<evidence type="ECO:0000313" key="2">
    <source>
        <dbReference type="Proteomes" id="UP000078559"/>
    </source>
</evidence>
<evidence type="ECO:0000313" key="1">
    <source>
        <dbReference type="EMBL" id="KUI69138.1"/>
    </source>
</evidence>
<gene>
    <name evidence="1" type="ORF">VM1G_04521</name>
</gene>
<name>A0A194VZ47_CYTMA</name>
<dbReference type="AlphaFoldDB" id="A0A194VZ47"/>
<protein>
    <submittedName>
        <fullName evidence="1">Uncharacterized protein</fullName>
    </submittedName>
</protein>
<reference evidence="1" key="1">
    <citation type="submission" date="2014-12" db="EMBL/GenBank/DDBJ databases">
        <title>Genome Sequence of Valsa Canker Pathogens Uncovers a Specific Adaption of Colonization on Woody Bark.</title>
        <authorList>
            <person name="Yin Z."/>
            <person name="Liu H."/>
            <person name="Gao X."/>
            <person name="Li Z."/>
            <person name="Song N."/>
            <person name="Ke X."/>
            <person name="Dai Q."/>
            <person name="Wu Y."/>
            <person name="Sun Y."/>
            <person name="Xu J.-R."/>
            <person name="Kang Z.K."/>
            <person name="Wang L."/>
            <person name="Huang L."/>
        </authorList>
    </citation>
    <scope>NUCLEOTIDE SEQUENCE [LARGE SCALE GENOMIC DNA]</scope>
    <source>
        <strain evidence="1">03-8</strain>
    </source>
</reference>
<organism evidence="1 2">
    <name type="scientific">Cytospora mali</name>
    <name type="common">Apple Valsa canker fungus</name>
    <name type="synonym">Valsa mali</name>
    <dbReference type="NCBI Taxonomy" id="578113"/>
    <lineage>
        <taxon>Eukaryota</taxon>
        <taxon>Fungi</taxon>
        <taxon>Dikarya</taxon>
        <taxon>Ascomycota</taxon>
        <taxon>Pezizomycotina</taxon>
        <taxon>Sordariomycetes</taxon>
        <taxon>Sordariomycetidae</taxon>
        <taxon>Diaporthales</taxon>
        <taxon>Cytosporaceae</taxon>
        <taxon>Cytospora</taxon>
    </lineage>
</organism>
<sequence length="116" mass="12358">MMGEVVSVLHELGDGVRHVVRDAGSYIPGASIIPEIFRAVTIPKFIQAAMAPEGKEKKGEKKNPPEIGNVFRVGEDYLAGCEDNHETPASYFRIDGDTALDVGTACGLRMASPADG</sequence>
<keyword evidence="2" id="KW-1185">Reference proteome</keyword>
<accession>A0A194VZ47</accession>
<proteinExistence type="predicted"/>
<dbReference type="EMBL" id="CM003101">
    <property type="protein sequence ID" value="KUI69138.1"/>
    <property type="molecule type" value="Genomic_DNA"/>
</dbReference>